<name>A0ABR3PXW4_9TREE</name>
<reference evidence="4 5" key="1">
    <citation type="submission" date="2023-08" db="EMBL/GenBank/DDBJ databases">
        <title>Annotated Genome Sequence of Vanrija albida AlHP1.</title>
        <authorList>
            <person name="Herzog R."/>
        </authorList>
    </citation>
    <scope>NUCLEOTIDE SEQUENCE [LARGE SCALE GENOMIC DNA]</scope>
    <source>
        <strain evidence="4 5">AlHP1</strain>
    </source>
</reference>
<dbReference type="PANTHER" id="PTHR28074:SF1">
    <property type="entry name" value="ATP SYNTHASE SUBUNIT K, MITOCHONDRIAL"/>
    <property type="match status" value="1"/>
</dbReference>
<gene>
    <name evidence="4" type="ORF">Q8F55_006698</name>
</gene>
<evidence type="ECO:0000256" key="1">
    <source>
        <dbReference type="ARBA" id="ARBA00004325"/>
    </source>
</evidence>
<dbReference type="InterPro" id="IPR021278">
    <property type="entry name" value="ATP19"/>
</dbReference>
<proteinExistence type="predicted"/>
<dbReference type="EMBL" id="JBBXJM010000005">
    <property type="protein sequence ID" value="KAL1407277.1"/>
    <property type="molecule type" value="Genomic_DNA"/>
</dbReference>
<accession>A0ABR3PXW4</accession>
<evidence type="ECO:0000313" key="5">
    <source>
        <dbReference type="Proteomes" id="UP001565368"/>
    </source>
</evidence>
<dbReference type="GeneID" id="95987741"/>
<sequence>MSYTIAGKAIKNEYLALGTILTTIGIAVAASGGEKKAATAPAPIAKDTSINTGSKEEDDFIRAFVAAAEKDDAGAKH</sequence>
<dbReference type="Pfam" id="PF11022">
    <property type="entry name" value="ATP19"/>
    <property type="match status" value="1"/>
</dbReference>
<evidence type="ECO:0000256" key="3">
    <source>
        <dbReference type="ARBA" id="ARBA00023136"/>
    </source>
</evidence>
<evidence type="ECO:0008006" key="6">
    <source>
        <dbReference type="Google" id="ProtNLM"/>
    </source>
</evidence>
<keyword evidence="2" id="KW-0496">Mitochondrion</keyword>
<evidence type="ECO:0000256" key="2">
    <source>
        <dbReference type="ARBA" id="ARBA00023128"/>
    </source>
</evidence>
<organism evidence="4 5">
    <name type="scientific">Vanrija albida</name>
    <dbReference type="NCBI Taxonomy" id="181172"/>
    <lineage>
        <taxon>Eukaryota</taxon>
        <taxon>Fungi</taxon>
        <taxon>Dikarya</taxon>
        <taxon>Basidiomycota</taxon>
        <taxon>Agaricomycotina</taxon>
        <taxon>Tremellomycetes</taxon>
        <taxon>Trichosporonales</taxon>
        <taxon>Trichosporonaceae</taxon>
        <taxon>Vanrija</taxon>
    </lineage>
</organism>
<comment type="subcellular location">
    <subcellularLocation>
        <location evidence="1">Mitochondrion membrane</location>
    </subcellularLocation>
</comment>
<evidence type="ECO:0000313" key="4">
    <source>
        <dbReference type="EMBL" id="KAL1407277.1"/>
    </source>
</evidence>
<dbReference type="PANTHER" id="PTHR28074">
    <property type="entry name" value="ATP SYNTHASE SUBUNIT K, MITOCHONDRIAL"/>
    <property type="match status" value="1"/>
</dbReference>
<dbReference type="RefSeq" id="XP_069207221.1">
    <property type="nucleotide sequence ID" value="XM_069355150.1"/>
</dbReference>
<dbReference type="Proteomes" id="UP001565368">
    <property type="component" value="Unassembled WGS sequence"/>
</dbReference>
<protein>
    <recommendedName>
        <fullName evidence="6">ATP synthase subunit K, mitochondrial</fullName>
    </recommendedName>
</protein>
<keyword evidence="3" id="KW-0472">Membrane</keyword>
<keyword evidence="5" id="KW-1185">Reference proteome</keyword>
<comment type="caution">
    <text evidence="4">The sequence shown here is derived from an EMBL/GenBank/DDBJ whole genome shotgun (WGS) entry which is preliminary data.</text>
</comment>